<evidence type="ECO:0000256" key="5">
    <source>
        <dbReference type="ARBA" id="ARBA00023136"/>
    </source>
</evidence>
<evidence type="ECO:0000313" key="9">
    <source>
        <dbReference type="Proteomes" id="UP000245609"/>
    </source>
</evidence>
<dbReference type="Proteomes" id="UP000245609">
    <property type="component" value="Unassembled WGS sequence"/>
</dbReference>
<dbReference type="OrthoDB" id="2985014at2759"/>
<dbReference type="STRING" id="133381.A0A2T9ZBI1"/>
<accession>A0A2T9ZBI1</accession>
<keyword evidence="9" id="KW-1185">Reference proteome</keyword>
<feature type="transmembrane region" description="Helical" evidence="6">
    <location>
        <begin position="100"/>
        <end position="121"/>
    </location>
</feature>
<feature type="transmembrane region" description="Helical" evidence="6">
    <location>
        <begin position="194"/>
        <end position="213"/>
    </location>
</feature>
<dbReference type="PROSITE" id="PS50850">
    <property type="entry name" value="MFS"/>
    <property type="match status" value="1"/>
</dbReference>
<feature type="transmembrane region" description="Helical" evidence="6">
    <location>
        <begin position="261"/>
        <end position="282"/>
    </location>
</feature>
<feature type="transmembrane region" description="Helical" evidence="6">
    <location>
        <begin position="417"/>
        <end position="438"/>
    </location>
</feature>
<evidence type="ECO:0000313" key="8">
    <source>
        <dbReference type="EMBL" id="PVV01953.1"/>
    </source>
</evidence>
<feature type="transmembrane region" description="Helical" evidence="6">
    <location>
        <begin position="127"/>
        <end position="148"/>
    </location>
</feature>
<feature type="transmembrane region" description="Helical" evidence="6">
    <location>
        <begin position="160"/>
        <end position="182"/>
    </location>
</feature>
<proteinExistence type="predicted"/>
<evidence type="ECO:0000256" key="2">
    <source>
        <dbReference type="ARBA" id="ARBA00022448"/>
    </source>
</evidence>
<evidence type="ECO:0000256" key="6">
    <source>
        <dbReference type="SAM" id="Phobius"/>
    </source>
</evidence>
<dbReference type="Gene3D" id="1.20.1250.20">
    <property type="entry name" value="MFS general substrate transporter like domains"/>
    <property type="match status" value="2"/>
</dbReference>
<gene>
    <name evidence="8" type="ORF">BB560_003605</name>
</gene>
<name>A0A2T9ZBI1_9FUNG</name>
<dbReference type="SUPFAM" id="SSF103473">
    <property type="entry name" value="MFS general substrate transporter"/>
    <property type="match status" value="1"/>
</dbReference>
<dbReference type="AlphaFoldDB" id="A0A2T9ZBI1"/>
<dbReference type="GO" id="GO:0022857">
    <property type="term" value="F:transmembrane transporter activity"/>
    <property type="evidence" value="ECO:0007669"/>
    <property type="project" value="InterPro"/>
</dbReference>
<organism evidence="8 9">
    <name type="scientific">Smittium megazygosporum</name>
    <dbReference type="NCBI Taxonomy" id="133381"/>
    <lineage>
        <taxon>Eukaryota</taxon>
        <taxon>Fungi</taxon>
        <taxon>Fungi incertae sedis</taxon>
        <taxon>Zoopagomycota</taxon>
        <taxon>Kickxellomycotina</taxon>
        <taxon>Harpellomycetes</taxon>
        <taxon>Harpellales</taxon>
        <taxon>Legeriomycetaceae</taxon>
        <taxon>Smittium</taxon>
    </lineage>
</organism>
<dbReference type="PANTHER" id="PTHR43791">
    <property type="entry name" value="PERMEASE-RELATED"/>
    <property type="match status" value="1"/>
</dbReference>
<feature type="transmembrane region" description="Helical" evidence="6">
    <location>
        <begin position="385"/>
        <end position="405"/>
    </location>
</feature>
<comment type="caution">
    <text evidence="8">The sequence shown here is derived from an EMBL/GenBank/DDBJ whole genome shotgun (WGS) entry which is preliminary data.</text>
</comment>
<dbReference type="InterPro" id="IPR011701">
    <property type="entry name" value="MFS"/>
</dbReference>
<dbReference type="GO" id="GO:0016020">
    <property type="term" value="C:membrane"/>
    <property type="evidence" value="ECO:0007669"/>
    <property type="project" value="UniProtKB-SubCell"/>
</dbReference>
<keyword evidence="4 6" id="KW-1133">Transmembrane helix</keyword>
<evidence type="ECO:0000256" key="1">
    <source>
        <dbReference type="ARBA" id="ARBA00004141"/>
    </source>
</evidence>
<dbReference type="InterPro" id="IPR020846">
    <property type="entry name" value="MFS_dom"/>
</dbReference>
<dbReference type="Pfam" id="PF07690">
    <property type="entry name" value="MFS_1"/>
    <property type="match status" value="1"/>
</dbReference>
<protein>
    <recommendedName>
        <fullName evidence="7">Major facilitator superfamily (MFS) profile domain-containing protein</fullName>
    </recommendedName>
</protein>
<evidence type="ECO:0000259" key="7">
    <source>
        <dbReference type="PROSITE" id="PS50850"/>
    </source>
</evidence>
<comment type="subcellular location">
    <subcellularLocation>
        <location evidence="1">Membrane</location>
        <topology evidence="1">Multi-pass membrane protein</topology>
    </subcellularLocation>
</comment>
<dbReference type="EMBL" id="MBFS01000684">
    <property type="protein sequence ID" value="PVV01953.1"/>
    <property type="molecule type" value="Genomic_DNA"/>
</dbReference>
<feature type="transmembrane region" description="Helical" evidence="6">
    <location>
        <begin position="288"/>
        <end position="309"/>
    </location>
</feature>
<dbReference type="PANTHER" id="PTHR43791:SF36">
    <property type="entry name" value="TRANSPORTER, PUTATIVE (AFU_ORTHOLOGUE AFUA_6G08340)-RELATED"/>
    <property type="match status" value="1"/>
</dbReference>
<feature type="transmembrane region" description="Helical" evidence="6">
    <location>
        <begin position="34"/>
        <end position="54"/>
    </location>
</feature>
<reference evidence="8 9" key="1">
    <citation type="journal article" date="2018" name="MBio">
        <title>Comparative Genomics Reveals the Core Gene Toolbox for the Fungus-Insect Symbiosis.</title>
        <authorList>
            <person name="Wang Y."/>
            <person name="Stata M."/>
            <person name="Wang W."/>
            <person name="Stajich J.E."/>
            <person name="White M.M."/>
            <person name="Moncalvo J.M."/>
        </authorList>
    </citation>
    <scope>NUCLEOTIDE SEQUENCE [LARGE SCALE GENOMIC DNA]</scope>
    <source>
        <strain evidence="8 9">SC-DP-2</strain>
    </source>
</reference>
<dbReference type="InterPro" id="IPR036259">
    <property type="entry name" value="MFS_trans_sf"/>
</dbReference>
<feature type="transmembrane region" description="Helical" evidence="6">
    <location>
        <begin position="321"/>
        <end position="344"/>
    </location>
</feature>
<feature type="transmembrane region" description="Helical" evidence="6">
    <location>
        <begin position="74"/>
        <end position="93"/>
    </location>
</feature>
<keyword evidence="5 6" id="KW-0472">Membrane</keyword>
<keyword evidence="3 6" id="KW-0812">Transmembrane</keyword>
<feature type="transmembrane region" description="Helical" evidence="6">
    <location>
        <begin position="350"/>
        <end position="373"/>
    </location>
</feature>
<evidence type="ECO:0000256" key="4">
    <source>
        <dbReference type="ARBA" id="ARBA00022989"/>
    </source>
</evidence>
<evidence type="ECO:0000256" key="3">
    <source>
        <dbReference type="ARBA" id="ARBA00022692"/>
    </source>
</evidence>
<feature type="domain" description="Major facilitator superfamily (MFS) profile" evidence="7">
    <location>
        <begin position="34"/>
        <end position="439"/>
    </location>
</feature>
<keyword evidence="2" id="KW-0813">Transport</keyword>
<sequence>MSRAKNSVTSQTSSQTESDRILSRQCARKIDFRIVPFFMLIYFLGVLCKTNYTYALVSGLQSHLKMTKINQGNLGSFFFVFYVVFDFFSAFLLKGVRPRYWLSYSIICWSVAIICCAFARTPVQLNICRSLFGVFVAGLTPGVILYMQQWYTRIEMNFRMSLFFSTCTLANVFAGPIAAALSRINSNPQHQYKPIFYIEGGITILVGLLLFFFTHDSPESCSFLNKSEKEFITSQLERSSRLQTSGVTLKSVLEALNDWKIWVYTLLIFCVNISGITAGFFSPLLIKSLGVSSVTAMLLSSLPNLCGFISQLMTSYTMTYFPLWLNSVCFSTITLIGIVLYGFVDASPALKIIFLCIFGFGAFPNIPVVATWMSVNSKTRTSRSVASKMTIISTAVSGIAVPYINTTFDAPKYRASVLLNTVCSLLIVVLSILLSVYFRHLNIIQNQKDDESMYDEKSLTQEGNPEFRYKL</sequence>